<comment type="cofactor">
    <cofactor evidence="1">
        <name>heme</name>
        <dbReference type="ChEBI" id="CHEBI:30413"/>
    </cofactor>
</comment>
<dbReference type="PANTHER" id="PTHR24291:SF201">
    <property type="entry name" value="CYTOCHROME P450, FAMILY 4, SUBFAMILY B, POLYPEPTIDE 7"/>
    <property type="match status" value="1"/>
</dbReference>
<evidence type="ECO:0000256" key="3">
    <source>
        <dbReference type="ARBA" id="ARBA00022617"/>
    </source>
</evidence>
<dbReference type="Pfam" id="PF00067">
    <property type="entry name" value="p450"/>
    <property type="match status" value="1"/>
</dbReference>
<evidence type="ECO:0000313" key="10">
    <source>
        <dbReference type="EMBL" id="CAL8085100.1"/>
    </source>
</evidence>
<gene>
    <name evidence="10" type="ORF">ODALV1_LOCUS6005</name>
</gene>
<keyword evidence="4 8" id="KW-0479">Metal-binding</keyword>
<evidence type="ECO:0000256" key="7">
    <source>
        <dbReference type="ARBA" id="ARBA00023033"/>
    </source>
</evidence>
<keyword evidence="5 8" id="KW-0560">Oxidoreductase</keyword>
<keyword evidence="6 8" id="KW-0408">Iron</keyword>
<dbReference type="InterPro" id="IPR002401">
    <property type="entry name" value="Cyt_P450_E_grp-I"/>
</dbReference>
<keyword evidence="9" id="KW-0812">Transmembrane</keyword>
<dbReference type="EMBL" id="CAXLJM020000019">
    <property type="protein sequence ID" value="CAL8085100.1"/>
    <property type="molecule type" value="Genomic_DNA"/>
</dbReference>
<keyword evidence="9" id="KW-0472">Membrane</keyword>
<evidence type="ECO:0000256" key="5">
    <source>
        <dbReference type="ARBA" id="ARBA00023002"/>
    </source>
</evidence>
<keyword evidence="9" id="KW-1133">Transmembrane helix</keyword>
<feature type="transmembrane region" description="Helical" evidence="9">
    <location>
        <begin position="20"/>
        <end position="38"/>
    </location>
</feature>
<dbReference type="PROSITE" id="PS00086">
    <property type="entry name" value="CYTOCHROME_P450"/>
    <property type="match status" value="1"/>
</dbReference>
<dbReference type="InterPro" id="IPR036396">
    <property type="entry name" value="Cyt_P450_sf"/>
</dbReference>
<dbReference type="InterPro" id="IPR017972">
    <property type="entry name" value="Cyt_P450_CS"/>
</dbReference>
<dbReference type="InterPro" id="IPR001128">
    <property type="entry name" value="Cyt_P450"/>
</dbReference>
<evidence type="ECO:0000256" key="9">
    <source>
        <dbReference type="SAM" id="Phobius"/>
    </source>
</evidence>
<evidence type="ECO:0000256" key="4">
    <source>
        <dbReference type="ARBA" id="ARBA00022723"/>
    </source>
</evidence>
<organism evidence="10 11">
    <name type="scientific">Orchesella dallaii</name>
    <dbReference type="NCBI Taxonomy" id="48710"/>
    <lineage>
        <taxon>Eukaryota</taxon>
        <taxon>Metazoa</taxon>
        <taxon>Ecdysozoa</taxon>
        <taxon>Arthropoda</taxon>
        <taxon>Hexapoda</taxon>
        <taxon>Collembola</taxon>
        <taxon>Entomobryomorpha</taxon>
        <taxon>Entomobryoidea</taxon>
        <taxon>Orchesellidae</taxon>
        <taxon>Orchesellinae</taxon>
        <taxon>Orchesella</taxon>
    </lineage>
</organism>
<evidence type="ECO:0000256" key="2">
    <source>
        <dbReference type="ARBA" id="ARBA00010617"/>
    </source>
</evidence>
<evidence type="ECO:0000256" key="6">
    <source>
        <dbReference type="ARBA" id="ARBA00023004"/>
    </source>
</evidence>
<dbReference type="PANTHER" id="PTHR24291">
    <property type="entry name" value="CYTOCHROME P450 FAMILY 4"/>
    <property type="match status" value="1"/>
</dbReference>
<dbReference type="PRINTS" id="PR00385">
    <property type="entry name" value="P450"/>
</dbReference>
<name>A0ABP1Q0Q8_9HEXA</name>
<evidence type="ECO:0000256" key="8">
    <source>
        <dbReference type="RuleBase" id="RU000461"/>
    </source>
</evidence>
<dbReference type="SUPFAM" id="SSF48264">
    <property type="entry name" value="Cytochrome P450"/>
    <property type="match status" value="1"/>
</dbReference>
<evidence type="ECO:0008006" key="12">
    <source>
        <dbReference type="Google" id="ProtNLM"/>
    </source>
</evidence>
<comment type="caution">
    <text evidence="10">The sequence shown here is derived from an EMBL/GenBank/DDBJ whole genome shotgun (WGS) entry which is preliminary data.</text>
</comment>
<evidence type="ECO:0000256" key="1">
    <source>
        <dbReference type="ARBA" id="ARBA00001971"/>
    </source>
</evidence>
<dbReference type="PRINTS" id="PR00463">
    <property type="entry name" value="EP450I"/>
</dbReference>
<proteinExistence type="inferred from homology"/>
<comment type="similarity">
    <text evidence="2 8">Belongs to the cytochrome P450 family.</text>
</comment>
<keyword evidence="3 8" id="KW-0349">Heme</keyword>
<accession>A0ABP1Q0Q8</accession>
<dbReference type="Gene3D" id="1.10.630.10">
    <property type="entry name" value="Cytochrome P450"/>
    <property type="match status" value="1"/>
</dbReference>
<reference evidence="10 11" key="1">
    <citation type="submission" date="2024-08" db="EMBL/GenBank/DDBJ databases">
        <authorList>
            <person name="Cucini C."/>
            <person name="Frati F."/>
        </authorList>
    </citation>
    <scope>NUCLEOTIDE SEQUENCE [LARGE SCALE GENOMIC DNA]</scope>
</reference>
<dbReference type="Proteomes" id="UP001642540">
    <property type="component" value="Unassembled WGS sequence"/>
</dbReference>
<sequence length="521" mass="59502">MWSTFELPRSSDGVCNCADFHSLLTITLCCFLVILWLAKEKKGKQVAFKTKQRSIPGPGNYLFGSIANVLALRNMKTALSVLDGWTRKYGPIYRVQFGHKPFIFLNSPEYVQKLLSSTDMNHYGKGFIYEPLRAVWKDGLVVSTGEKWKFRRRLLSKHFFSYKTILSYMQIFNEEADILVQTLGETNTGKGVGIDRLLKIAILNAIARAALGIQVTDIESVEKLEGDIRLTELISRMKEVATKRVMSPWLLFDFIWQFHPLSKVSQFISDLVWKHAKRAIAEDELANGEKNGSLKDDLLGAGVSTEGVLEETATLMSAGYETTEGVLQFLLFFLATHPHHQKLCREEVDSLFQDADDFIHNKGIHYQDLAKLKHLEMCVYETLRHFPIVFCIMRKLKAPLQLEADLELATGTEVAIYISGIHKDPIHFTNPKDFIPERFSPDENQRRHPYAFIPFSAGPRKCIGHKFAIMEMMCLTAKIIRYYNISTTDKLEDIVVLPYITLTLEKPINLVFNKLRPISEP</sequence>
<dbReference type="InterPro" id="IPR050196">
    <property type="entry name" value="Cytochrome_P450_Monoox"/>
</dbReference>
<keyword evidence="7 8" id="KW-0503">Monooxygenase</keyword>
<keyword evidence="11" id="KW-1185">Reference proteome</keyword>
<evidence type="ECO:0000313" key="11">
    <source>
        <dbReference type="Proteomes" id="UP001642540"/>
    </source>
</evidence>
<protein>
    <recommendedName>
        <fullName evidence="12">Cytochrome P450 4C1</fullName>
    </recommendedName>
</protein>